<dbReference type="Proteomes" id="UP000178099">
    <property type="component" value="Unassembled WGS sequence"/>
</dbReference>
<dbReference type="EMBL" id="MHLN01000029">
    <property type="protein sequence ID" value="OGZ10960.1"/>
    <property type="molecule type" value="Genomic_DNA"/>
</dbReference>
<proteinExistence type="predicted"/>
<dbReference type="AlphaFoldDB" id="A0A1G2DDL9"/>
<evidence type="ECO:0000313" key="1">
    <source>
        <dbReference type="EMBL" id="OGZ10960.1"/>
    </source>
</evidence>
<protein>
    <submittedName>
        <fullName evidence="1">Uncharacterized protein</fullName>
    </submittedName>
</protein>
<reference evidence="1 2" key="1">
    <citation type="journal article" date="2016" name="Nat. Commun.">
        <title>Thousands of microbial genomes shed light on interconnected biogeochemical processes in an aquifer system.</title>
        <authorList>
            <person name="Anantharaman K."/>
            <person name="Brown C.T."/>
            <person name="Hug L.A."/>
            <person name="Sharon I."/>
            <person name="Castelle C.J."/>
            <person name="Probst A.J."/>
            <person name="Thomas B.C."/>
            <person name="Singh A."/>
            <person name="Wilkins M.J."/>
            <person name="Karaoz U."/>
            <person name="Brodie E.L."/>
            <person name="Williams K.H."/>
            <person name="Hubbard S.S."/>
            <person name="Banfield J.F."/>
        </authorList>
    </citation>
    <scope>NUCLEOTIDE SEQUENCE [LARGE SCALE GENOMIC DNA]</scope>
</reference>
<gene>
    <name evidence="1" type="ORF">A3D67_01845</name>
</gene>
<organism evidence="1 2">
    <name type="scientific">Candidatus Lloydbacteria bacterium RIFCSPHIGHO2_02_FULL_51_22</name>
    <dbReference type="NCBI Taxonomy" id="1798663"/>
    <lineage>
        <taxon>Bacteria</taxon>
        <taxon>Candidatus Lloydiibacteriota</taxon>
    </lineage>
</organism>
<evidence type="ECO:0000313" key="2">
    <source>
        <dbReference type="Proteomes" id="UP000178099"/>
    </source>
</evidence>
<sequence>MEKYECKAMILTVNKKQSVEIENAVVAQILNMYSEEKLIGRPIFQNAFANDSIEYKDLKDESDKILIPWQMFLLDSRNLKKELDHIEKMRADKVSSKLMAKRRGIGNVTSKRIIDRLIRLQNFITATNTLPQNAFCGSLVGKSNAEAVAHILSYFEIDINKFRGYRNKSSALSYLLGKVENKYINISQGVLTNKMLPMWQVVDNSIYKNTSGFVIKDDKIPFIFLPSEINPDEVKGRQIYTIIYLIVLIGLNEYDFFIEKNFRAKALSATNKQKKIYSVTSEVLLPSEATEKLSGSVITPSTRDDLASEYKITPTAVVVTLRIRRTITSQAEYEALLPPPYDPPKTPTHHPRSPKIETSVRKFCGKYSFEFVNAGIKSGQLSSVQSQYLLFGAVNKKNFKKYRDGLSI</sequence>
<comment type="caution">
    <text evidence="1">The sequence shown here is derived from an EMBL/GenBank/DDBJ whole genome shotgun (WGS) entry which is preliminary data.</text>
</comment>
<accession>A0A1G2DDL9</accession>
<name>A0A1G2DDL9_9BACT</name>